<proteinExistence type="predicted"/>
<name>A0ABN5TMZ5_9PSED</name>
<organism evidence="1 2">
    <name type="scientific">Pseudomonas oryziphila</name>
    <dbReference type="NCBI Taxonomy" id="2894079"/>
    <lineage>
        <taxon>Bacteria</taxon>
        <taxon>Pseudomonadati</taxon>
        <taxon>Pseudomonadota</taxon>
        <taxon>Gammaproteobacteria</taxon>
        <taxon>Pseudomonadales</taxon>
        <taxon>Pseudomonadaceae</taxon>
        <taxon>Pseudomonas</taxon>
    </lineage>
</organism>
<reference evidence="1 2" key="1">
    <citation type="submission" date="2018-12" db="EMBL/GenBank/DDBJ databases">
        <authorList>
            <person name="Li S."/>
            <person name="Yang R."/>
            <person name="Chen G."/>
            <person name="Zou L."/>
            <person name="Zhang C."/>
            <person name="Chen Y."/>
            <person name="Liu Z."/>
            <person name="Li Y."/>
            <person name="Yan Y."/>
            <person name="Huang M."/>
            <person name="Chen T."/>
        </authorList>
    </citation>
    <scope>NUCLEOTIDE SEQUENCE [LARGE SCALE GENOMIC DNA]</scope>
    <source>
        <strain evidence="1 2">2014</strain>
    </source>
</reference>
<evidence type="ECO:0000313" key="2">
    <source>
        <dbReference type="Proteomes" id="UP000272622"/>
    </source>
</evidence>
<accession>A0ABN5TMZ5</accession>
<evidence type="ECO:0008006" key="3">
    <source>
        <dbReference type="Google" id="ProtNLM"/>
    </source>
</evidence>
<evidence type="ECO:0000313" key="1">
    <source>
        <dbReference type="EMBL" id="AZL75299.1"/>
    </source>
</evidence>
<dbReference type="EMBL" id="CP034337">
    <property type="protein sequence ID" value="AZL75299.1"/>
    <property type="molecule type" value="Genomic_DNA"/>
</dbReference>
<keyword evidence="2" id="KW-1185">Reference proteome</keyword>
<dbReference type="Proteomes" id="UP000272622">
    <property type="component" value="Chromosome"/>
</dbReference>
<gene>
    <name evidence="1" type="ORF">EI693_20365</name>
</gene>
<sequence>MFGLIGARSRSAFGVRRSAFGVRRSAFGSECVGFDRCMRIRRRCRLLVTFPPLRRVTLVLAKVTKAARSHHAAPALRSGVPSLRCLTGPRGLRLAAQVYISRLRLRRRVLRTRALQSPPLGLLKSQFVLPGLLRA</sequence>
<protein>
    <recommendedName>
        <fullName evidence="3">Integron gene cassette protein</fullName>
    </recommendedName>
</protein>